<keyword evidence="2" id="KW-1185">Reference proteome</keyword>
<dbReference type="Proteomes" id="UP000287910">
    <property type="component" value="Unassembled WGS sequence"/>
</dbReference>
<sequence length="196" mass="22291">MTMTKTEIQNGMKEINGKLAFATVAAIIEMPTFINTKEEQAKNGDNGVFKVAFTKSERLDVDCYGNVSQMETYQIQLYEIYGGNDLLTVYIEEGECYVGDERMELQSISAEAVNAMLTFIHGEGDHMVGAMEEVAFSSQLDALVSYDRLIKEWIMVWKTLEYGEISDDKRVDYIERYLEISDLVGQLQIDVFMAHD</sequence>
<gene>
    <name evidence="1" type="ORF">EK386_12955</name>
</gene>
<reference evidence="1 2" key="1">
    <citation type="submission" date="2018-12" db="EMBL/GenBank/DDBJ databases">
        <title>Lysinibacillus antri sp. nov., isolated from a cave soil.</title>
        <authorList>
            <person name="Narsing Rao M.P."/>
            <person name="Zhang H."/>
            <person name="Dong Z.-Y."/>
            <person name="Niu X.-K."/>
            <person name="Zhang K."/>
            <person name="Fang B.-Z."/>
            <person name="Kang Y.-Q."/>
            <person name="Xiao M."/>
            <person name="Li W.-J."/>
        </authorList>
    </citation>
    <scope>NUCLEOTIDE SEQUENCE [LARGE SCALE GENOMIC DNA]</scope>
    <source>
        <strain evidence="1 2">SYSU K30002</strain>
    </source>
</reference>
<evidence type="ECO:0000313" key="1">
    <source>
        <dbReference type="EMBL" id="RUL51112.1"/>
    </source>
</evidence>
<dbReference type="EMBL" id="RYYR01000017">
    <property type="protein sequence ID" value="RUL51112.1"/>
    <property type="molecule type" value="Genomic_DNA"/>
</dbReference>
<dbReference type="AlphaFoldDB" id="A0A432LAF3"/>
<name>A0A432LAF3_9BACI</name>
<protein>
    <submittedName>
        <fullName evidence="1">Uncharacterized protein</fullName>
    </submittedName>
</protein>
<comment type="caution">
    <text evidence="1">The sequence shown here is derived from an EMBL/GenBank/DDBJ whole genome shotgun (WGS) entry which is preliminary data.</text>
</comment>
<proteinExistence type="predicted"/>
<evidence type="ECO:0000313" key="2">
    <source>
        <dbReference type="Proteomes" id="UP000287910"/>
    </source>
</evidence>
<organism evidence="1 2">
    <name type="scientific">Lysinibacillus antri</name>
    <dbReference type="NCBI Taxonomy" id="2498145"/>
    <lineage>
        <taxon>Bacteria</taxon>
        <taxon>Bacillati</taxon>
        <taxon>Bacillota</taxon>
        <taxon>Bacilli</taxon>
        <taxon>Bacillales</taxon>
        <taxon>Bacillaceae</taxon>
        <taxon>Lysinibacillus</taxon>
    </lineage>
</organism>
<accession>A0A432LAF3</accession>
<dbReference type="RefSeq" id="WP_126659601.1">
    <property type="nucleotide sequence ID" value="NZ_RYYR01000017.1"/>
</dbReference>